<evidence type="ECO:0000313" key="3">
    <source>
        <dbReference type="Proteomes" id="UP000461754"/>
    </source>
</evidence>
<gene>
    <name evidence="2" type="ORF">FYJ52_00245</name>
</gene>
<dbReference type="AlphaFoldDB" id="A0A7X2NEZ4"/>
<sequence length="128" mass="14657">MGGRGASSYRVIKRLKNYQRATIPRHKMTDYLLNPNGDKNKADFFKTLGYNMKNRERLKKDILAKLKMNKALSYGKNINGDEVFQVNMLLGISKKRMVATGWVIPKGSKAPRLVTAYHNKKLKGRSKQ</sequence>
<dbReference type="Proteomes" id="UP000461754">
    <property type="component" value="Unassembled WGS sequence"/>
</dbReference>
<keyword evidence="3" id="KW-1185">Reference proteome</keyword>
<reference evidence="2 3" key="1">
    <citation type="submission" date="2019-08" db="EMBL/GenBank/DDBJ databases">
        <title>In-depth cultivation of the pig gut microbiome towards novel bacterial diversity and tailored functional studies.</title>
        <authorList>
            <person name="Wylensek D."/>
            <person name="Hitch T.C.A."/>
            <person name="Clavel T."/>
        </authorList>
    </citation>
    <scope>NUCLEOTIDE SEQUENCE [LARGE SCALE GENOMIC DNA]</scope>
    <source>
        <strain evidence="2 3">RF-744-FAT-4</strain>
    </source>
</reference>
<dbReference type="InterPro" id="IPR049250">
    <property type="entry name" value="DUF6883"/>
</dbReference>
<organism evidence="2 3">
    <name type="scientific">Pseudoramibacter porci</name>
    <dbReference type="NCBI Taxonomy" id="2606631"/>
    <lineage>
        <taxon>Bacteria</taxon>
        <taxon>Bacillati</taxon>
        <taxon>Bacillota</taxon>
        <taxon>Clostridia</taxon>
        <taxon>Eubacteriales</taxon>
        <taxon>Eubacteriaceae</taxon>
        <taxon>Pseudoramibacter</taxon>
    </lineage>
</organism>
<dbReference type="EMBL" id="VUMO01000001">
    <property type="protein sequence ID" value="MSS18853.1"/>
    <property type="molecule type" value="Genomic_DNA"/>
</dbReference>
<evidence type="ECO:0000313" key="2">
    <source>
        <dbReference type="EMBL" id="MSS18853.1"/>
    </source>
</evidence>
<dbReference type="Pfam" id="PF21814">
    <property type="entry name" value="DUF6883"/>
    <property type="match status" value="1"/>
</dbReference>
<feature type="domain" description="DUF6883" evidence="1">
    <location>
        <begin position="14"/>
        <end position="119"/>
    </location>
</feature>
<dbReference type="RefSeq" id="WP_154575262.1">
    <property type="nucleotide sequence ID" value="NZ_VUMO01000001.1"/>
</dbReference>
<evidence type="ECO:0000259" key="1">
    <source>
        <dbReference type="Pfam" id="PF21814"/>
    </source>
</evidence>
<comment type="caution">
    <text evidence="2">The sequence shown here is derived from an EMBL/GenBank/DDBJ whole genome shotgun (WGS) entry which is preliminary data.</text>
</comment>
<protein>
    <recommendedName>
        <fullName evidence="1">DUF6883 domain-containing protein</fullName>
    </recommendedName>
</protein>
<proteinExistence type="predicted"/>
<name>A0A7X2NEZ4_9FIRM</name>
<accession>A0A7X2NEZ4</accession>